<gene>
    <name evidence="2" type="ORF">DP114_27200</name>
</gene>
<accession>A0A856MNL2</accession>
<dbReference type="AlphaFoldDB" id="A0A856MNL2"/>
<dbReference type="Proteomes" id="UP000503129">
    <property type="component" value="Chromosome"/>
</dbReference>
<dbReference type="Gene3D" id="3.40.50.150">
    <property type="entry name" value="Vaccinia Virus protein VP39"/>
    <property type="match status" value="1"/>
</dbReference>
<keyword evidence="2" id="KW-0808">Transferase</keyword>
<feature type="domain" description="Methyltransferase" evidence="1">
    <location>
        <begin position="68"/>
        <end position="158"/>
    </location>
</feature>
<dbReference type="GO" id="GO:0008168">
    <property type="term" value="F:methyltransferase activity"/>
    <property type="evidence" value="ECO:0007669"/>
    <property type="project" value="UniProtKB-KW"/>
</dbReference>
<protein>
    <submittedName>
        <fullName evidence="2">SAM-dependent methyltransferase</fullName>
    </submittedName>
</protein>
<dbReference type="RefSeq" id="WP_169263217.1">
    <property type="nucleotide sequence ID" value="NZ_CAWOXK010000001.1"/>
</dbReference>
<organism evidence="2 3">
    <name type="scientific">Brasilonema sennae CENA114</name>
    <dbReference type="NCBI Taxonomy" id="415709"/>
    <lineage>
        <taxon>Bacteria</taxon>
        <taxon>Bacillati</taxon>
        <taxon>Cyanobacteriota</taxon>
        <taxon>Cyanophyceae</taxon>
        <taxon>Nostocales</taxon>
        <taxon>Scytonemataceae</taxon>
        <taxon>Brasilonema</taxon>
        <taxon>Bromeliae group (in: Brasilonema)</taxon>
    </lineage>
</organism>
<sequence>MATILRNWSYRYQWFYDSISGLAALSVGGEPARCGGSPRCSDWRTRKGEGRLRQLALQGLTISKDTKVLDLCCGSGQVTQFLVKLSQNVTGLDASPLSLKRAQQNVPQAKYVEAFAEDMPFADHEFDVVHTSVALHEMEQQQLRQILQEVNRVLKPGGVFTLVDFHNPTNPLFVPGIWVFLLLFETHTAWQLLKTDLPALLTEIGFEVGEPKLYAGGSLQVIQAKK</sequence>
<keyword evidence="3" id="KW-1185">Reference proteome</keyword>
<dbReference type="Pfam" id="PF13649">
    <property type="entry name" value="Methyltransf_25"/>
    <property type="match status" value="1"/>
</dbReference>
<evidence type="ECO:0000313" key="3">
    <source>
        <dbReference type="Proteomes" id="UP000503129"/>
    </source>
</evidence>
<dbReference type="CDD" id="cd02440">
    <property type="entry name" value="AdoMet_MTases"/>
    <property type="match status" value="1"/>
</dbReference>
<evidence type="ECO:0000259" key="1">
    <source>
        <dbReference type="Pfam" id="PF13649"/>
    </source>
</evidence>
<dbReference type="InterPro" id="IPR029063">
    <property type="entry name" value="SAM-dependent_MTases_sf"/>
</dbReference>
<evidence type="ECO:0000313" key="2">
    <source>
        <dbReference type="EMBL" id="QDL11091.1"/>
    </source>
</evidence>
<keyword evidence="2" id="KW-0489">Methyltransferase</keyword>
<reference evidence="2 3" key="1">
    <citation type="submission" date="2018-06" db="EMBL/GenBank/DDBJ databases">
        <title>Comparative genomics of Brasilonema spp. strains.</title>
        <authorList>
            <person name="Alvarenga D.O."/>
            <person name="Fiore M.F."/>
            <person name="Varani A.M."/>
        </authorList>
    </citation>
    <scope>NUCLEOTIDE SEQUENCE [LARGE SCALE GENOMIC DNA]</scope>
    <source>
        <strain evidence="2 3">CENA114</strain>
    </source>
</reference>
<proteinExistence type="predicted"/>
<dbReference type="PANTHER" id="PTHR43591">
    <property type="entry name" value="METHYLTRANSFERASE"/>
    <property type="match status" value="1"/>
</dbReference>
<dbReference type="InterPro" id="IPR041698">
    <property type="entry name" value="Methyltransf_25"/>
</dbReference>
<name>A0A856MNL2_9CYAN</name>
<dbReference type="GO" id="GO:0032259">
    <property type="term" value="P:methylation"/>
    <property type="evidence" value="ECO:0007669"/>
    <property type="project" value="UniProtKB-KW"/>
</dbReference>
<dbReference type="KEGG" id="bsen:DP114_27200"/>
<dbReference type="EMBL" id="CP030118">
    <property type="protein sequence ID" value="QDL11091.1"/>
    <property type="molecule type" value="Genomic_DNA"/>
</dbReference>
<dbReference type="SUPFAM" id="SSF53335">
    <property type="entry name" value="S-adenosyl-L-methionine-dependent methyltransferases"/>
    <property type="match status" value="1"/>
</dbReference>